<dbReference type="Pfam" id="PF17389">
    <property type="entry name" value="Bac_rhamnosid6H"/>
    <property type="match status" value="1"/>
</dbReference>
<dbReference type="Gene3D" id="1.50.10.10">
    <property type="match status" value="1"/>
</dbReference>
<proteinExistence type="predicted"/>
<keyword evidence="1" id="KW-0732">Signal</keyword>
<dbReference type="PANTHER" id="PTHR34987">
    <property type="entry name" value="C, PUTATIVE (AFU_ORTHOLOGUE AFUA_3G02880)-RELATED"/>
    <property type="match status" value="1"/>
</dbReference>
<protein>
    <submittedName>
        <fullName evidence="3">Six-hairpin glycosidase-like protein</fullName>
    </submittedName>
</protein>
<dbReference type="PANTHER" id="PTHR34987:SF4">
    <property type="entry name" value="ALPHA-L-RHAMNOSIDASE C-TERMINAL DOMAIN-CONTAINING PROTEIN"/>
    <property type="match status" value="1"/>
</dbReference>
<keyword evidence="4" id="KW-1185">Reference proteome</keyword>
<sequence>MVSKRSSLRSTICFVFVALHAFADAGELVVTTDIYPTTLQTNSTSENLPYSDSSVISLSRSNPTTVLDYGTESAGFPFIEVASLSDPGVQIELRYSEGKAYLDEPQADGPWTFSNGLSNTFRVETFNVTEPGRVQSFFIQGGLRWQGIKVLGDASITISRVGLASTSDNTPLDELPGYFESSNDTLNQIWGLGARASQQACVANGSAPSTWEITDEGAFIRGQAPAQSALGPNYSNYTMTFSTKIARGGTGWRVAAAVGGYGPYLVLTSEYPEGTFLNTNRSLLPPNTLVTGFGYSLVNQTTLTTGPVVQYPVDLVIRENEWYSISTSINATGYSVSINGSSPIFVSNANTVPDWETTFGANGDATLGTWGFGPFQDQAAYVKDVSVTASNGTRLYHNAMTSESPTLTEYGVAANTHSVCLDGAKRDRLVWSGDFLHSAFILAHSTGRTDFLSETLAFLLDWRGPEGSIFADLAGMSPKMGSSTQYIAAFADGYGLLDYQFLFLAAAGEFYQHYGADALPALRSHWDELKGVVTAVLQLVNSDSGLISTSDALPGAFFLGAANGTAPSSAFVYALRRMSAVASAIGDNSSAASWTATAATVADAINARLWNPARGTYATDIASFANSSSVSGTAFAILAGVANATQALAAVAALDELRCGVGYKDNSATDCGESTQISPNTNGFLLSAVASVLSSSSSSSEHDSDETTTNTTEASIPFLHLLTSLWPSMLHPSYASGASWEYLTPGLSRAPIPALSAYTSLSHPWGGAPTYMLPSFVLGVRATAPGFREWQVVVPAFEAVRRDLGVSWARGRVPVGGGGSVAVEWMREGEEVEVVKVRVSAPAGTKGRVGVGGREVRGEKIVSVEGGGESVVQFELV</sequence>
<organism evidence="3 4">
    <name type="scientific">Phyllosticta capitalensis</name>
    <dbReference type="NCBI Taxonomy" id="121624"/>
    <lineage>
        <taxon>Eukaryota</taxon>
        <taxon>Fungi</taxon>
        <taxon>Dikarya</taxon>
        <taxon>Ascomycota</taxon>
        <taxon>Pezizomycotina</taxon>
        <taxon>Dothideomycetes</taxon>
        <taxon>Dothideomycetes incertae sedis</taxon>
        <taxon>Botryosphaeriales</taxon>
        <taxon>Phyllostictaceae</taxon>
        <taxon>Phyllosticta</taxon>
    </lineage>
</organism>
<feature type="chain" id="PRO_5047089948" evidence="1">
    <location>
        <begin position="26"/>
        <end position="877"/>
    </location>
</feature>
<feature type="domain" description="Alpha-L-rhamnosidase six-hairpin glycosidase" evidence="2">
    <location>
        <begin position="408"/>
        <end position="646"/>
    </location>
</feature>
<feature type="signal peptide" evidence="1">
    <location>
        <begin position="1"/>
        <end position="25"/>
    </location>
</feature>
<dbReference type="InterPro" id="IPR035396">
    <property type="entry name" value="Bac_rhamnosid6H"/>
</dbReference>
<evidence type="ECO:0000256" key="1">
    <source>
        <dbReference type="SAM" id="SignalP"/>
    </source>
</evidence>
<dbReference type="InterPro" id="IPR008928">
    <property type="entry name" value="6-hairpin_glycosidase_sf"/>
</dbReference>
<reference evidence="3 4" key="1">
    <citation type="submission" date="2024-04" db="EMBL/GenBank/DDBJ databases">
        <title>Phyllosticta paracitricarpa is synonymous to the EU quarantine fungus P. citricarpa based on phylogenomic analyses.</title>
        <authorList>
            <consortium name="Lawrence Berkeley National Laboratory"/>
            <person name="Van Ingen-Buijs V.A."/>
            <person name="Van Westerhoven A.C."/>
            <person name="Haridas S."/>
            <person name="Skiadas P."/>
            <person name="Martin F."/>
            <person name="Groenewald J.Z."/>
            <person name="Crous P.W."/>
            <person name="Seidl M.F."/>
        </authorList>
    </citation>
    <scope>NUCLEOTIDE SEQUENCE [LARGE SCALE GENOMIC DNA]</scope>
    <source>
        <strain evidence="3 4">CBS 123374</strain>
    </source>
</reference>
<evidence type="ECO:0000313" key="3">
    <source>
        <dbReference type="EMBL" id="KAK8237649.1"/>
    </source>
</evidence>
<gene>
    <name evidence="3" type="ORF">HDK90DRAFT_549478</name>
</gene>
<dbReference type="SUPFAM" id="SSF48208">
    <property type="entry name" value="Six-hairpin glycosidases"/>
    <property type="match status" value="1"/>
</dbReference>
<evidence type="ECO:0000313" key="4">
    <source>
        <dbReference type="Proteomes" id="UP001492380"/>
    </source>
</evidence>
<dbReference type="Proteomes" id="UP001492380">
    <property type="component" value="Unassembled WGS sequence"/>
</dbReference>
<accession>A0ABR1YRN1</accession>
<dbReference type="InterPro" id="IPR012341">
    <property type="entry name" value="6hp_glycosidase-like_sf"/>
</dbReference>
<dbReference type="EMBL" id="JBBWRZ010000004">
    <property type="protein sequence ID" value="KAK8237649.1"/>
    <property type="molecule type" value="Genomic_DNA"/>
</dbReference>
<evidence type="ECO:0000259" key="2">
    <source>
        <dbReference type="Pfam" id="PF17389"/>
    </source>
</evidence>
<comment type="caution">
    <text evidence="3">The sequence shown here is derived from an EMBL/GenBank/DDBJ whole genome shotgun (WGS) entry which is preliminary data.</text>
</comment>
<name>A0ABR1YRN1_9PEZI</name>
<dbReference type="Gene3D" id="2.60.420.10">
    <property type="entry name" value="Maltose phosphorylase, domain 3"/>
    <property type="match status" value="1"/>
</dbReference>